<keyword evidence="1" id="KW-0540">Nuclease</keyword>
<sequence length="216" mass="24659">MAINIESLDCPSDTHKSYRVSFFDDTIYTLVTNDPATVTEWISDIESFHHHRRHRLIVGLDVEWRPNFSRHQNNRVATLQLCVGRRCLIYQIIHSTGGHIPGSLVEFLCNENYTFVGVNIAEDLNKLERDYGFGGGNDTNAVDLRRLAANEYDRPDLKNAGLKMLARVLLEKEVSKPKSVTMSRWDNRKLTPAQVQYASVDAYLCFEIGRKLNASD</sequence>
<dbReference type="AlphaFoldDB" id="A0ABD3CRJ6"/>
<evidence type="ECO:0000256" key="1">
    <source>
        <dbReference type="ARBA" id="ARBA00022722"/>
    </source>
</evidence>
<reference evidence="5" key="1">
    <citation type="journal article" date="2024" name="IScience">
        <title>Strigolactones Initiate the Formation of Haustorium-like Structures in Castilleja.</title>
        <authorList>
            <person name="Buerger M."/>
            <person name="Peterson D."/>
            <person name="Chory J."/>
        </authorList>
    </citation>
    <scope>NUCLEOTIDE SEQUENCE [LARGE SCALE GENOMIC DNA]</scope>
</reference>
<dbReference type="Gene3D" id="3.30.420.10">
    <property type="entry name" value="Ribonuclease H-like superfamily/Ribonuclease H"/>
    <property type="match status" value="1"/>
</dbReference>
<dbReference type="InterPro" id="IPR002562">
    <property type="entry name" value="3'-5'_exonuclease_dom"/>
</dbReference>
<evidence type="ECO:0000259" key="3">
    <source>
        <dbReference type="SMART" id="SM00474"/>
    </source>
</evidence>
<proteinExistence type="predicted"/>
<evidence type="ECO:0000256" key="2">
    <source>
        <dbReference type="ARBA" id="ARBA00022801"/>
    </source>
</evidence>
<dbReference type="CDD" id="cd06141">
    <property type="entry name" value="WRN_exo"/>
    <property type="match status" value="1"/>
</dbReference>
<dbReference type="EMBL" id="JAVIJP010000032">
    <property type="protein sequence ID" value="KAL3632603.1"/>
    <property type="molecule type" value="Genomic_DNA"/>
</dbReference>
<comment type="caution">
    <text evidence="4">The sequence shown here is derived from an EMBL/GenBank/DDBJ whole genome shotgun (WGS) entry which is preliminary data.</text>
</comment>
<evidence type="ECO:0000313" key="4">
    <source>
        <dbReference type="EMBL" id="KAL3632603.1"/>
    </source>
</evidence>
<dbReference type="SUPFAM" id="SSF53098">
    <property type="entry name" value="Ribonuclease H-like"/>
    <property type="match status" value="1"/>
</dbReference>
<name>A0ABD3CRJ6_9LAMI</name>
<organism evidence="4 5">
    <name type="scientific">Castilleja foliolosa</name>
    <dbReference type="NCBI Taxonomy" id="1961234"/>
    <lineage>
        <taxon>Eukaryota</taxon>
        <taxon>Viridiplantae</taxon>
        <taxon>Streptophyta</taxon>
        <taxon>Embryophyta</taxon>
        <taxon>Tracheophyta</taxon>
        <taxon>Spermatophyta</taxon>
        <taxon>Magnoliopsida</taxon>
        <taxon>eudicotyledons</taxon>
        <taxon>Gunneridae</taxon>
        <taxon>Pentapetalae</taxon>
        <taxon>asterids</taxon>
        <taxon>lamiids</taxon>
        <taxon>Lamiales</taxon>
        <taxon>Orobanchaceae</taxon>
        <taxon>Pedicularideae</taxon>
        <taxon>Castillejinae</taxon>
        <taxon>Castilleja</taxon>
    </lineage>
</organism>
<protein>
    <recommendedName>
        <fullName evidence="3">3'-5' exonuclease domain-containing protein</fullName>
    </recommendedName>
</protein>
<gene>
    <name evidence="4" type="ORF">CASFOL_025587</name>
</gene>
<dbReference type="GO" id="GO:0008408">
    <property type="term" value="F:3'-5' exonuclease activity"/>
    <property type="evidence" value="ECO:0007669"/>
    <property type="project" value="UniProtKB-ARBA"/>
</dbReference>
<dbReference type="Proteomes" id="UP001632038">
    <property type="component" value="Unassembled WGS sequence"/>
</dbReference>
<dbReference type="SMART" id="SM00474">
    <property type="entry name" value="35EXOc"/>
    <property type="match status" value="1"/>
</dbReference>
<evidence type="ECO:0000313" key="5">
    <source>
        <dbReference type="Proteomes" id="UP001632038"/>
    </source>
</evidence>
<dbReference type="InterPro" id="IPR036397">
    <property type="entry name" value="RNaseH_sf"/>
</dbReference>
<keyword evidence="5" id="KW-1185">Reference proteome</keyword>
<dbReference type="Pfam" id="PF01612">
    <property type="entry name" value="DNA_pol_A_exo1"/>
    <property type="match status" value="1"/>
</dbReference>
<dbReference type="PANTHER" id="PTHR13620:SF105">
    <property type="entry name" value="OS01G0737700 PROTEIN"/>
    <property type="match status" value="1"/>
</dbReference>
<dbReference type="PANTHER" id="PTHR13620">
    <property type="entry name" value="3-5 EXONUCLEASE"/>
    <property type="match status" value="1"/>
</dbReference>
<dbReference type="InterPro" id="IPR051132">
    <property type="entry name" value="3-5_Exonuclease_domain"/>
</dbReference>
<dbReference type="InterPro" id="IPR012337">
    <property type="entry name" value="RNaseH-like_sf"/>
</dbReference>
<feature type="domain" description="3'-5' exonuclease" evidence="3">
    <location>
        <begin position="28"/>
        <end position="213"/>
    </location>
</feature>
<dbReference type="FunFam" id="3.30.420.10:FF:000054">
    <property type="entry name" value="Werner Syndrome-like exonuclease"/>
    <property type="match status" value="1"/>
</dbReference>
<accession>A0ABD3CRJ6</accession>
<keyword evidence="2" id="KW-0378">Hydrolase</keyword>